<dbReference type="PRINTS" id="PR00950">
    <property type="entry name" value="TYPE3IMSPROT"/>
</dbReference>
<organism evidence="16">
    <name type="scientific">Solibacter usitatus (strain Ellin6076)</name>
    <dbReference type="NCBI Taxonomy" id="234267"/>
    <lineage>
        <taxon>Bacteria</taxon>
        <taxon>Pseudomonadati</taxon>
        <taxon>Acidobacteriota</taxon>
        <taxon>Terriglobia</taxon>
        <taxon>Bryobacterales</taxon>
        <taxon>Solibacteraceae</taxon>
        <taxon>Candidatus Solibacter</taxon>
    </lineage>
</organism>
<comment type="subcellular location">
    <subcellularLocation>
        <location evidence="1">Cell membrane</location>
        <topology evidence="1">Multi-pass membrane protein</topology>
    </subcellularLocation>
</comment>
<keyword evidence="13" id="KW-0175">Coiled coil</keyword>
<evidence type="ECO:0000256" key="2">
    <source>
        <dbReference type="ARBA" id="ARBA00010690"/>
    </source>
</evidence>
<evidence type="ECO:0000256" key="8">
    <source>
        <dbReference type="ARBA" id="ARBA00022927"/>
    </source>
</evidence>
<keyword evidence="11" id="KW-1006">Bacterial flagellum protein export</keyword>
<keyword evidence="7" id="KW-1005">Bacterial flagellum biogenesis</keyword>
<dbReference type="Gene3D" id="6.10.250.2080">
    <property type="match status" value="1"/>
</dbReference>
<gene>
    <name evidence="16" type="ordered locus">Acid_7464</name>
</gene>
<evidence type="ECO:0000256" key="10">
    <source>
        <dbReference type="ARBA" id="ARBA00023136"/>
    </source>
</evidence>
<dbReference type="InterPro" id="IPR006135">
    <property type="entry name" value="T3SS_substrate_exporter"/>
</dbReference>
<dbReference type="AlphaFoldDB" id="Q01PP8"/>
<feature type="transmembrane region" description="Helical" evidence="15">
    <location>
        <begin position="180"/>
        <end position="204"/>
    </location>
</feature>
<dbReference type="MEROPS" id="N06.A01"/>
<evidence type="ECO:0000313" key="16">
    <source>
        <dbReference type="EMBL" id="ABJ88372.1"/>
    </source>
</evidence>
<dbReference type="KEGG" id="sus:Acid_7464"/>
<name>Q01PP8_SOLUE</name>
<dbReference type="PANTHER" id="PTHR30531:SF12">
    <property type="entry name" value="FLAGELLAR BIOSYNTHETIC PROTEIN FLHB"/>
    <property type="match status" value="1"/>
</dbReference>
<keyword evidence="4" id="KW-0813">Transport</keyword>
<dbReference type="HOGENOM" id="CLU_041013_1_2_0"/>
<dbReference type="FunCoup" id="Q01PP8">
    <property type="interactions" value="82"/>
</dbReference>
<evidence type="ECO:0000256" key="14">
    <source>
        <dbReference type="SAM" id="MobiDB-lite"/>
    </source>
</evidence>
<keyword evidence="9 15" id="KW-1133">Transmembrane helix</keyword>
<feature type="coiled-coil region" evidence="13">
    <location>
        <begin position="203"/>
        <end position="234"/>
    </location>
</feature>
<feature type="transmembrane region" description="Helical" evidence="15">
    <location>
        <begin position="31"/>
        <end position="52"/>
    </location>
</feature>
<feature type="transmembrane region" description="Helical" evidence="15">
    <location>
        <begin position="87"/>
        <end position="108"/>
    </location>
</feature>
<evidence type="ECO:0000256" key="6">
    <source>
        <dbReference type="ARBA" id="ARBA00022692"/>
    </source>
</evidence>
<keyword evidence="10 15" id="KW-0472">Membrane</keyword>
<evidence type="ECO:0000256" key="13">
    <source>
        <dbReference type="SAM" id="Coils"/>
    </source>
</evidence>
<feature type="region of interest" description="Disordered" evidence="14">
    <location>
        <begin position="1"/>
        <end position="21"/>
    </location>
</feature>
<dbReference type="GO" id="GO:0044781">
    <property type="term" value="P:bacterial-type flagellum organization"/>
    <property type="evidence" value="ECO:0007669"/>
    <property type="project" value="UniProtKB-KW"/>
</dbReference>
<dbReference type="GO" id="GO:0005886">
    <property type="term" value="C:plasma membrane"/>
    <property type="evidence" value="ECO:0007669"/>
    <property type="project" value="UniProtKB-SubCell"/>
</dbReference>
<protein>
    <recommendedName>
        <fullName evidence="3">Flagellar biosynthetic protein FlhB</fullName>
    </recommendedName>
</protein>
<evidence type="ECO:0000256" key="5">
    <source>
        <dbReference type="ARBA" id="ARBA00022475"/>
    </source>
</evidence>
<evidence type="ECO:0000256" key="4">
    <source>
        <dbReference type="ARBA" id="ARBA00022448"/>
    </source>
</evidence>
<dbReference type="OrthoDB" id="9807950at2"/>
<keyword evidence="8" id="KW-0653">Protein transport</keyword>
<dbReference type="GO" id="GO:0009306">
    <property type="term" value="P:protein secretion"/>
    <property type="evidence" value="ECO:0007669"/>
    <property type="project" value="InterPro"/>
</dbReference>
<evidence type="ECO:0000256" key="9">
    <source>
        <dbReference type="ARBA" id="ARBA00022989"/>
    </source>
</evidence>
<dbReference type="STRING" id="234267.Acid_7464"/>
<comment type="similarity">
    <text evidence="2">Belongs to the type III secretion exporter family.</text>
</comment>
<dbReference type="SUPFAM" id="SSF160544">
    <property type="entry name" value="EscU C-terminal domain-like"/>
    <property type="match status" value="1"/>
</dbReference>
<reference evidence="16" key="1">
    <citation type="submission" date="2006-10" db="EMBL/GenBank/DDBJ databases">
        <title>Complete sequence of Solibacter usitatus Ellin6076.</title>
        <authorList>
            <consortium name="US DOE Joint Genome Institute"/>
            <person name="Copeland A."/>
            <person name="Lucas S."/>
            <person name="Lapidus A."/>
            <person name="Barry K."/>
            <person name="Detter J.C."/>
            <person name="Glavina del Rio T."/>
            <person name="Hammon N."/>
            <person name="Israni S."/>
            <person name="Dalin E."/>
            <person name="Tice H."/>
            <person name="Pitluck S."/>
            <person name="Thompson L.S."/>
            <person name="Brettin T."/>
            <person name="Bruce D."/>
            <person name="Han C."/>
            <person name="Tapia R."/>
            <person name="Gilna P."/>
            <person name="Schmutz J."/>
            <person name="Larimer F."/>
            <person name="Land M."/>
            <person name="Hauser L."/>
            <person name="Kyrpides N."/>
            <person name="Mikhailova N."/>
            <person name="Janssen P.H."/>
            <person name="Kuske C.R."/>
            <person name="Richardson P."/>
        </authorList>
    </citation>
    <scope>NUCLEOTIDE SEQUENCE</scope>
    <source>
        <strain evidence="16">Ellin6076</strain>
    </source>
</reference>
<evidence type="ECO:0000256" key="15">
    <source>
        <dbReference type="SAM" id="Phobius"/>
    </source>
</evidence>
<dbReference type="Pfam" id="PF01312">
    <property type="entry name" value="Bac_export_2"/>
    <property type="match status" value="1"/>
</dbReference>
<proteinExistence type="inferred from homology"/>
<keyword evidence="6 15" id="KW-0812">Transmembrane</keyword>
<feature type="transmembrane region" description="Helical" evidence="15">
    <location>
        <begin position="140"/>
        <end position="160"/>
    </location>
</feature>
<evidence type="ECO:0000256" key="12">
    <source>
        <dbReference type="ARBA" id="ARBA00025078"/>
    </source>
</evidence>
<dbReference type="eggNOG" id="COG1377">
    <property type="taxonomic scope" value="Bacteria"/>
</dbReference>
<dbReference type="FunFam" id="3.40.1690.10:FF:000001">
    <property type="entry name" value="Flagellar biosynthetic protein FlhB"/>
    <property type="match status" value="1"/>
</dbReference>
<dbReference type="InParanoid" id="Q01PP8"/>
<accession>Q01PP8</accession>
<dbReference type="PANTHER" id="PTHR30531">
    <property type="entry name" value="FLAGELLAR BIOSYNTHETIC PROTEIN FLHB"/>
    <property type="match status" value="1"/>
</dbReference>
<sequence length="354" mass="39765">MADKSGKTEQPTQRRLEKARTEGQFPAAKEFVSALQFMVFLGLLGSGGAGWFKQLRQTTRSLFGLAFAPELRPEDLIHVMWQIFQQLLLPLVMAGVAVAVATVAFRLATTRFGISFKKLMPDAARFNPLSRLKDLPKQTLPALAQAAFLLPVFLWAVWVVGQEKLDAFMALPMQSVESGMNLICASLMELFWKAAGVFLLVGCVDLARQLQRHKSELRMSKQEIREEMKDVEGNPQMKARIRRLQRDRVRKQMMKDVPTATAVVVNPTHYAVAIRYQMDGMAAPMVVAKGMNHLALRIRQKATEHQVPIIENPPLAQALYKSVEVGQEIPPHLYRAVAEILAYIFKLMNGRMPG</sequence>
<evidence type="ECO:0000256" key="7">
    <source>
        <dbReference type="ARBA" id="ARBA00022795"/>
    </source>
</evidence>
<evidence type="ECO:0000256" key="1">
    <source>
        <dbReference type="ARBA" id="ARBA00004651"/>
    </source>
</evidence>
<dbReference type="EMBL" id="CP000473">
    <property type="protein sequence ID" value="ABJ88372.1"/>
    <property type="molecule type" value="Genomic_DNA"/>
</dbReference>
<evidence type="ECO:0000256" key="11">
    <source>
        <dbReference type="ARBA" id="ARBA00023225"/>
    </source>
</evidence>
<comment type="function">
    <text evidence="12">Required for formation of the rod structure in the basal body of the flagellar apparatus. Together with FliI and FliH, may constitute the export apparatus of flagellin.</text>
</comment>
<dbReference type="Gene3D" id="3.40.1690.10">
    <property type="entry name" value="secretion proteins EscU"/>
    <property type="match status" value="1"/>
</dbReference>
<keyword evidence="5" id="KW-1003">Cell membrane</keyword>
<evidence type="ECO:0000256" key="3">
    <source>
        <dbReference type="ARBA" id="ARBA00021622"/>
    </source>
</evidence>
<dbReference type="InterPro" id="IPR029025">
    <property type="entry name" value="T3SS_substrate_exporter_C"/>
</dbReference>